<dbReference type="EMBL" id="JACIBV010000001">
    <property type="protein sequence ID" value="MBB3730836.1"/>
    <property type="molecule type" value="Genomic_DNA"/>
</dbReference>
<dbReference type="InterPro" id="IPR011335">
    <property type="entry name" value="Restrct_endonuc-II-like"/>
</dbReference>
<dbReference type="Proteomes" id="UP000579945">
    <property type="component" value="Unassembled WGS sequence"/>
</dbReference>
<gene>
    <name evidence="2" type="ORF">FHR33_006696</name>
</gene>
<feature type="domain" description="AbiEi antitoxin C-terminal" evidence="1">
    <location>
        <begin position="60"/>
        <end position="121"/>
    </location>
</feature>
<dbReference type="SUPFAM" id="SSF52980">
    <property type="entry name" value="Restriction endonuclease-like"/>
    <property type="match status" value="1"/>
</dbReference>
<name>A0A7W5YAZ0_9ACTN</name>
<dbReference type="Gene3D" id="3.40.960.10">
    <property type="entry name" value="VSR Endonuclease"/>
    <property type="match status" value="1"/>
</dbReference>
<evidence type="ECO:0000313" key="3">
    <source>
        <dbReference type="Proteomes" id="UP000579945"/>
    </source>
</evidence>
<reference evidence="2 3" key="1">
    <citation type="submission" date="2020-08" db="EMBL/GenBank/DDBJ databases">
        <title>Sequencing the genomes of 1000 actinobacteria strains.</title>
        <authorList>
            <person name="Klenk H.-P."/>
        </authorList>
    </citation>
    <scope>NUCLEOTIDE SEQUENCE [LARGE SCALE GENOMIC DNA]</scope>
    <source>
        <strain evidence="2 3">DSM 44320</strain>
    </source>
</reference>
<dbReference type="GeneID" id="95392964"/>
<dbReference type="InterPro" id="IPR018547">
    <property type="entry name" value="AbiEi_C"/>
</dbReference>
<sequence length="262" mass="28869">MHASLLDRARLFTAAVPGAIACLRTAAHVWGLNALSESEDGWPVELAVPHPVEVPGCAVHVTALPSADVTRHRSVRVTTPERTAFDCARRLPRPEGVAIVDQFLRRGVDHDRLLRRATGSRGLRETLAMADRGAASPRESWLRVILVEGGLPRPATQIRVDLPGGRLAYLDLGWPAFLLAVEYDGHEHHTSAADRRRDLGRRAALRAAGWRVIPVRRDVIPGRGADVVEQVANALIECGWQPTSGQVTRILGRLRAARRRRW</sequence>
<organism evidence="2 3">
    <name type="scientific">Nonomuraea dietziae</name>
    <dbReference type="NCBI Taxonomy" id="65515"/>
    <lineage>
        <taxon>Bacteria</taxon>
        <taxon>Bacillati</taxon>
        <taxon>Actinomycetota</taxon>
        <taxon>Actinomycetes</taxon>
        <taxon>Streptosporangiales</taxon>
        <taxon>Streptosporangiaceae</taxon>
        <taxon>Nonomuraea</taxon>
    </lineage>
</organism>
<protein>
    <recommendedName>
        <fullName evidence="1">AbiEi antitoxin C-terminal domain-containing protein</fullName>
    </recommendedName>
</protein>
<accession>A0A7W5YAZ0</accession>
<keyword evidence="3" id="KW-1185">Reference proteome</keyword>
<dbReference type="AlphaFoldDB" id="A0A7W5YAZ0"/>
<dbReference type="Pfam" id="PF09407">
    <property type="entry name" value="AbiEi_1"/>
    <property type="match status" value="1"/>
</dbReference>
<evidence type="ECO:0000259" key="1">
    <source>
        <dbReference type="Pfam" id="PF09407"/>
    </source>
</evidence>
<proteinExistence type="predicted"/>
<comment type="caution">
    <text evidence="2">The sequence shown here is derived from an EMBL/GenBank/DDBJ whole genome shotgun (WGS) entry which is preliminary data.</text>
</comment>
<evidence type="ECO:0000313" key="2">
    <source>
        <dbReference type="EMBL" id="MBB3730836.1"/>
    </source>
</evidence>
<dbReference type="RefSeq" id="WP_183656010.1">
    <property type="nucleotide sequence ID" value="NZ_JACIBV010000001.1"/>
</dbReference>